<protein>
    <submittedName>
        <fullName evidence="1">Uncharacterized protein</fullName>
    </submittedName>
</protein>
<reference evidence="1 2" key="1">
    <citation type="submission" date="2024-09" db="EMBL/GenBank/DDBJ databases">
        <title>Chromosome-scale assembly of Riccia fluitans.</title>
        <authorList>
            <person name="Paukszto L."/>
            <person name="Sawicki J."/>
            <person name="Karawczyk K."/>
            <person name="Piernik-Szablinska J."/>
            <person name="Szczecinska M."/>
            <person name="Mazdziarz M."/>
        </authorList>
    </citation>
    <scope>NUCLEOTIDE SEQUENCE [LARGE SCALE GENOMIC DNA]</scope>
    <source>
        <strain evidence="1">Rf_01</strain>
        <tissue evidence="1">Aerial parts of the thallus</tissue>
    </source>
</reference>
<accession>A0ABD1Y3E7</accession>
<gene>
    <name evidence="1" type="ORF">R1flu_001483</name>
</gene>
<dbReference type="AlphaFoldDB" id="A0ABD1Y3E7"/>
<organism evidence="1 2">
    <name type="scientific">Riccia fluitans</name>
    <dbReference type="NCBI Taxonomy" id="41844"/>
    <lineage>
        <taxon>Eukaryota</taxon>
        <taxon>Viridiplantae</taxon>
        <taxon>Streptophyta</taxon>
        <taxon>Embryophyta</taxon>
        <taxon>Marchantiophyta</taxon>
        <taxon>Marchantiopsida</taxon>
        <taxon>Marchantiidae</taxon>
        <taxon>Marchantiales</taxon>
        <taxon>Ricciaceae</taxon>
        <taxon>Riccia</taxon>
    </lineage>
</organism>
<name>A0ABD1Y3E7_9MARC</name>
<comment type="caution">
    <text evidence="1">The sequence shown here is derived from an EMBL/GenBank/DDBJ whole genome shotgun (WGS) entry which is preliminary data.</text>
</comment>
<keyword evidence="2" id="KW-1185">Reference proteome</keyword>
<sequence>MLEAQQELQLLHRQGRGISESYRSNFRNHGFEAAKLYWRCGLLTQPSGTELSSTSSFTWIQGRDRRPLFITEISVNLCDPLIAQHEIHLGTAGIASNVSSKVL</sequence>
<dbReference type="Proteomes" id="UP001605036">
    <property type="component" value="Unassembled WGS sequence"/>
</dbReference>
<proteinExistence type="predicted"/>
<evidence type="ECO:0000313" key="2">
    <source>
        <dbReference type="Proteomes" id="UP001605036"/>
    </source>
</evidence>
<dbReference type="EMBL" id="JBHFFA010000006">
    <property type="protein sequence ID" value="KAL2621278.1"/>
    <property type="molecule type" value="Genomic_DNA"/>
</dbReference>
<evidence type="ECO:0000313" key="1">
    <source>
        <dbReference type="EMBL" id="KAL2621278.1"/>
    </source>
</evidence>